<accession>A0A1G1VP66</accession>
<name>A0A1G1VP66_9BACT</name>
<evidence type="ECO:0000256" key="4">
    <source>
        <dbReference type="ARBA" id="ARBA00022679"/>
    </source>
</evidence>
<reference evidence="11 12" key="1">
    <citation type="journal article" date="2016" name="Nat. Commun.">
        <title>Thousands of microbial genomes shed light on interconnected biogeochemical processes in an aquifer system.</title>
        <authorList>
            <person name="Anantharaman K."/>
            <person name="Brown C.T."/>
            <person name="Hug L.A."/>
            <person name="Sharon I."/>
            <person name="Castelle C.J."/>
            <person name="Probst A.J."/>
            <person name="Thomas B.C."/>
            <person name="Singh A."/>
            <person name="Wilkins M.J."/>
            <person name="Karaoz U."/>
            <person name="Brodie E.L."/>
            <person name="Williams K.H."/>
            <person name="Hubbard S.S."/>
            <person name="Banfield J.F."/>
        </authorList>
    </citation>
    <scope>NUCLEOTIDE SEQUENCE [LARGE SCALE GENOMIC DNA]</scope>
</reference>
<comment type="similarity">
    <text evidence="3 10">Belongs to the IPP transferase family.</text>
</comment>
<dbReference type="EMBL" id="MHCI01000005">
    <property type="protein sequence ID" value="OGY17153.1"/>
    <property type="molecule type" value="Genomic_DNA"/>
</dbReference>
<feature type="binding site" evidence="10">
    <location>
        <begin position="11"/>
        <end position="16"/>
    </location>
    <ligand>
        <name>substrate</name>
    </ligand>
</feature>
<keyword evidence="8 10" id="KW-0460">Magnesium</keyword>
<comment type="function">
    <text evidence="2 10">Catalyzes the transfer of a dimethylallyl group onto the adenine at position 37 in tRNAs that read codons beginning with uridine, leading to the formation of N6-(dimethylallyl)adenosine (i(6)A).</text>
</comment>
<keyword evidence="4 10" id="KW-0808">Transferase</keyword>
<dbReference type="Gene3D" id="3.40.50.300">
    <property type="entry name" value="P-loop containing nucleotide triphosphate hydrolases"/>
    <property type="match status" value="2"/>
</dbReference>
<dbReference type="Pfam" id="PF01715">
    <property type="entry name" value="IPPT"/>
    <property type="match status" value="1"/>
</dbReference>
<dbReference type="InterPro" id="IPR027417">
    <property type="entry name" value="P-loop_NTPase"/>
</dbReference>
<evidence type="ECO:0000256" key="8">
    <source>
        <dbReference type="ARBA" id="ARBA00022842"/>
    </source>
</evidence>
<gene>
    <name evidence="10" type="primary">miaA</name>
    <name evidence="11" type="ORF">A2785_04000</name>
</gene>
<comment type="cofactor">
    <cofactor evidence="1 10">
        <name>Mg(2+)</name>
        <dbReference type="ChEBI" id="CHEBI:18420"/>
    </cofactor>
</comment>
<feature type="binding site" evidence="10">
    <location>
        <begin position="9"/>
        <end position="16"/>
    </location>
    <ligand>
        <name>ATP</name>
        <dbReference type="ChEBI" id="CHEBI:30616"/>
    </ligand>
</feature>
<evidence type="ECO:0000256" key="6">
    <source>
        <dbReference type="ARBA" id="ARBA00022741"/>
    </source>
</evidence>
<evidence type="ECO:0000256" key="10">
    <source>
        <dbReference type="HAMAP-Rule" id="MF_00185"/>
    </source>
</evidence>
<evidence type="ECO:0000256" key="7">
    <source>
        <dbReference type="ARBA" id="ARBA00022840"/>
    </source>
</evidence>
<dbReference type="PANTHER" id="PTHR11088">
    <property type="entry name" value="TRNA DIMETHYLALLYLTRANSFERASE"/>
    <property type="match status" value="1"/>
</dbReference>
<organism evidence="11 12">
    <name type="scientific">Candidatus Chisholmbacteria bacterium RIFCSPHIGHO2_01_FULL_49_18</name>
    <dbReference type="NCBI Taxonomy" id="1797590"/>
    <lineage>
        <taxon>Bacteria</taxon>
        <taxon>Candidatus Chisholmiibacteriota</taxon>
    </lineage>
</organism>
<feature type="site" description="Interaction with substrate tRNA" evidence="10">
    <location>
        <position position="141"/>
    </location>
</feature>
<protein>
    <recommendedName>
        <fullName evidence="10">tRNA dimethylallyltransferase</fullName>
        <ecNumber evidence="10">2.5.1.75</ecNumber>
    </recommendedName>
    <alternativeName>
        <fullName evidence="10">Dimethylallyl diphosphate:tRNA dimethylallyltransferase</fullName>
        <shortName evidence="10">DMAPP:tRNA dimethylallyltransferase</shortName>
        <shortName evidence="10">DMATase</shortName>
    </alternativeName>
    <alternativeName>
        <fullName evidence="10">Isopentenyl-diphosphate:tRNA isopentenyltransferase</fullName>
        <shortName evidence="10">IPP transferase</shortName>
        <shortName evidence="10">IPPT</shortName>
        <shortName evidence="10">IPTase</shortName>
    </alternativeName>
</protein>
<dbReference type="EC" id="2.5.1.75" evidence="10"/>
<dbReference type="HAMAP" id="MF_00185">
    <property type="entry name" value="IPP_trans"/>
    <property type="match status" value="1"/>
</dbReference>
<dbReference type="GO" id="GO:0052381">
    <property type="term" value="F:tRNA dimethylallyltransferase activity"/>
    <property type="evidence" value="ECO:0007669"/>
    <property type="project" value="UniProtKB-UniRule"/>
</dbReference>
<dbReference type="SUPFAM" id="SSF52540">
    <property type="entry name" value="P-loop containing nucleoside triphosphate hydrolases"/>
    <property type="match status" value="2"/>
</dbReference>
<dbReference type="Proteomes" id="UP000179069">
    <property type="component" value="Unassembled WGS sequence"/>
</dbReference>
<dbReference type="GO" id="GO:0005524">
    <property type="term" value="F:ATP binding"/>
    <property type="evidence" value="ECO:0007669"/>
    <property type="project" value="UniProtKB-UniRule"/>
</dbReference>
<feature type="region of interest" description="Interaction with substrate tRNA" evidence="10">
    <location>
        <begin position="34"/>
        <end position="37"/>
    </location>
</feature>
<evidence type="ECO:0000313" key="12">
    <source>
        <dbReference type="Proteomes" id="UP000179069"/>
    </source>
</evidence>
<evidence type="ECO:0000256" key="5">
    <source>
        <dbReference type="ARBA" id="ARBA00022694"/>
    </source>
</evidence>
<feature type="site" description="Interaction with substrate tRNA" evidence="10">
    <location>
        <position position="118"/>
    </location>
</feature>
<dbReference type="GO" id="GO:0006400">
    <property type="term" value="P:tRNA modification"/>
    <property type="evidence" value="ECO:0007669"/>
    <property type="project" value="TreeGrafter"/>
</dbReference>
<comment type="caution">
    <text evidence="10">Lacks conserved residue(s) required for the propagation of feature annotation.</text>
</comment>
<keyword evidence="5 10" id="KW-0819">tRNA processing</keyword>
<keyword evidence="7 10" id="KW-0067">ATP-binding</keyword>
<dbReference type="AlphaFoldDB" id="A0A1G1VP66"/>
<comment type="caution">
    <text evidence="11">The sequence shown here is derived from an EMBL/GenBank/DDBJ whole genome shotgun (WGS) entry which is preliminary data.</text>
</comment>
<evidence type="ECO:0000256" key="1">
    <source>
        <dbReference type="ARBA" id="ARBA00001946"/>
    </source>
</evidence>
<comment type="catalytic activity">
    <reaction evidence="9 10">
        <text>adenosine(37) in tRNA + dimethylallyl diphosphate = N(6)-dimethylallyladenosine(37) in tRNA + diphosphate</text>
        <dbReference type="Rhea" id="RHEA:26482"/>
        <dbReference type="Rhea" id="RHEA-COMP:10162"/>
        <dbReference type="Rhea" id="RHEA-COMP:10375"/>
        <dbReference type="ChEBI" id="CHEBI:33019"/>
        <dbReference type="ChEBI" id="CHEBI:57623"/>
        <dbReference type="ChEBI" id="CHEBI:74411"/>
        <dbReference type="ChEBI" id="CHEBI:74415"/>
        <dbReference type="EC" id="2.5.1.75"/>
    </reaction>
</comment>
<evidence type="ECO:0000313" key="11">
    <source>
        <dbReference type="EMBL" id="OGY17153.1"/>
    </source>
</evidence>
<keyword evidence="6 10" id="KW-0547">Nucleotide-binding</keyword>
<evidence type="ECO:0000256" key="3">
    <source>
        <dbReference type="ARBA" id="ARBA00005842"/>
    </source>
</evidence>
<dbReference type="PANTHER" id="PTHR11088:SF60">
    <property type="entry name" value="TRNA DIMETHYLALLYLTRANSFERASE"/>
    <property type="match status" value="1"/>
</dbReference>
<proteinExistence type="inferred from homology"/>
<dbReference type="InterPro" id="IPR039657">
    <property type="entry name" value="Dimethylallyltransferase"/>
</dbReference>
<evidence type="ECO:0000256" key="2">
    <source>
        <dbReference type="ARBA" id="ARBA00003213"/>
    </source>
</evidence>
<sequence>MHQLLFVVGATGTGKTSLALKIAKKFNGELISADSRQVYRGMNIGTGKDIPKSFEFRISNFEFGGKKIPFYGNGTKIWGYDLVEPDEEFSVAHFLRVARIVCQDIWKRGKLPIVVGGTGLYISALEKPMTTISIPPNTRLREQLEMASVRKLQQNLKHTDPIHYAEMNDSDRKNPRRLVRAIEIAQYLLAHPAMMKKVRRKVLGRKFSTLRIGLQAPKHLLYKRIDERVNRRLEQGAEKEIRSLLNNGYGFDLPAFSALGYRQWKLYFAGVATKRQAINRWLLDEHAYARRQLTWFKKQPGIHWYDITRKDFKKAVVQEAEQWYSDA</sequence>
<evidence type="ECO:0000256" key="9">
    <source>
        <dbReference type="ARBA" id="ARBA00049563"/>
    </source>
</evidence>
<comment type="subunit">
    <text evidence="10">Monomer.</text>
</comment>
<dbReference type="InterPro" id="IPR018022">
    <property type="entry name" value="IPT"/>
</dbReference>